<keyword evidence="9 20" id="KW-0808">Transferase</keyword>
<dbReference type="GO" id="GO:0005634">
    <property type="term" value="C:nucleus"/>
    <property type="evidence" value="ECO:0007669"/>
    <property type="project" value="UniProtKB-SubCell"/>
</dbReference>
<dbReference type="Gene3D" id="1.10.1070.11">
    <property type="entry name" value="Phosphatidylinositol 3-/4-kinase, catalytic domain"/>
    <property type="match status" value="1"/>
</dbReference>
<comment type="subunit">
    <text evidence="4">Associates with DNA double-strand breaks.</text>
</comment>
<dbReference type="InterPro" id="IPR000403">
    <property type="entry name" value="PI3/4_kinase_cat_dom"/>
</dbReference>
<protein>
    <recommendedName>
        <fullName evidence="6 20">Serine/threonine-protein kinase Tel1</fullName>
        <ecNumber evidence="5 20">2.7.11.1</ecNumber>
    </recommendedName>
</protein>
<comment type="similarity">
    <text evidence="3 20">Belongs to the PI3/PI4-kinase family. ATM subfamily.</text>
</comment>
<evidence type="ECO:0000256" key="14">
    <source>
        <dbReference type="ARBA" id="ARBA00022853"/>
    </source>
</evidence>
<dbReference type="InterPro" id="IPR018936">
    <property type="entry name" value="PI3/4_kinase_CS"/>
</dbReference>
<comment type="function">
    <text evidence="17 20">Serine/threonine protein kinase which activates checkpoint signaling upon genotoxic stresses such as ionizing radiation (IR), ultraviolet light (UV), or DNA replication stalling, thereby acting as a DNA damage sensor. Recognizes the substrate consensus sequence [ST]-Q. Phosphorylates histone H2A to form H2AS128ph (gamma-H2A) at sites of DNA damage, involved in the regulation of DNA damage response mechanism. Required for the control of telomere length and genome stability.</text>
</comment>
<proteinExistence type="inferred from homology"/>
<feature type="domain" description="FATC" evidence="24">
    <location>
        <begin position="2863"/>
        <end position="2895"/>
    </location>
</feature>
<evidence type="ECO:0000256" key="10">
    <source>
        <dbReference type="ARBA" id="ARBA00022741"/>
    </source>
</evidence>
<dbReference type="SMART" id="SM01343">
    <property type="entry name" value="FATC"/>
    <property type="match status" value="1"/>
</dbReference>
<keyword evidence="12 20" id="KW-0418">Kinase</keyword>
<evidence type="ECO:0000256" key="17">
    <source>
        <dbReference type="ARBA" id="ARBA00025079"/>
    </source>
</evidence>
<keyword evidence="15 20" id="KW-0779">Telomere</keyword>
<dbReference type="PANTHER" id="PTHR37079:SF4">
    <property type="entry name" value="SERINE_THREONINE-PROTEIN KINASE ATM"/>
    <property type="match status" value="1"/>
</dbReference>
<evidence type="ECO:0000256" key="9">
    <source>
        <dbReference type="ARBA" id="ARBA00022679"/>
    </source>
</evidence>
<evidence type="ECO:0000256" key="5">
    <source>
        <dbReference type="ARBA" id="ARBA00012513"/>
    </source>
</evidence>
<sequence length="2895" mass="325789">MEEIRLDRAIALLSSEKLKDRNEALSDLKHVLQQNKQSSKLHAVDDKACHKIFESLFRFVAVERTSYNRASSKGASSTRLSTCASVLRIAVDVFLRNLRYKTLRAIVDHITETLPTPEEGLWEPLSAGYTKCLVALLRYPPHVEHLSSSEWGKLMSFCLRSLGVMEDDSQTSFRDSFRSSLDDYLDASGRSTPSRPTSSLTIRDKYTGNKSVIGEIIVCIQLLTASPNAPVQASAEKILHGLAEYVKSWPAAGSGQQAAFSSINSVVTRVLFDQSGLAQEFLFDLIPVIRRLWSTKLAGLRDELLGTIMLCTVVLTDAARREPSESLSHLIESLMNTLYSEYIKRPEKEILQIDELVFNHKRSANIDRVITGPLLGNAKSEHNWSLVWVISCLLKLLEDIAARLSTPQVREEVSNKKQRLTSEIGDVLRDSFSSLGTKRICALQLIPILIEGQADIDTKALLLQRLTPSILDDNGTVSSWTMVAISSIASSRDAKSPSLNKYWHQVWDLASRASTSQSTSRAACNLMNVILQFDLLEYSIMAEKIRSMLSSVNLSGPSTLTDSSLAFWAVITRMGAQINPGSMLNVSKQVCAWLREAWTIGTATDRIQMAQVAAFARPLDLLNLLLACTNRPFELPHSPFRGPTGLIAKHWHFFHSNRNLLNYLFDLEGAMCPVNPWTIAETLSLEQSTRQDPNDAVVLNLLQAKSELFLQTWQSLSEEKSHHITVDVLQILASFCIMTALYVESLPTQAASQLQILRRNSNNLWNNICCFLARGETTLIGACLEPLSFLMDSTTCFFNSRSVVSRALSSLVPPISAILENERRSQGELSRANDDEAMDLDDPLSSADESSAVIDHIKILNREAMPLFFDAASFQRCMTIRLSIFQKGEADNDQSGTFIAHADLVGYLTQLDEVDYLAAHHCMPDVYRACSRMDRDTLLEILEDIGEKCLPSYELERCESFHSLCIRMMASWVSSWTNMQDDTLSESASDMYTWFMEVLVARRKASSRVHMALSDLLGAVISSNPTYTNDQSSPSPRTSLLTILQEGDAPVKFNAANLLPRLFGQFLLKDHDAIFDDVLESLPRDPDWDEGIALRLYILAQLASHWHTLLRRSIYHMFETPAQVPHSLWYAEKCLRQVAETLGLEDARELFRLFSSQILYTWTESQSIKSMPFSLFGYTSLSDMLKDVQDEVVGQIMMRANGDEAAELSKCVNIPFDRLLEGSFYKAEAYSIARDISIPPGQWHHPKGVETGVKKALGTDRFVKLVEKQFPLVIATFFRTLDHYGQIERAFSKRENFQEALDILQRITAKSSSIITLSANQQPSFRARYLLDELEFLCKRSGYEFETIWTPTLVTFVGRTLIESIHPALGSLHACSVIRKIRILVCVAGPVMLQEYPYEMIIHALQPLLTDIYCSEDALGIFWYLLEAGEPYMTEKPCFMAEVAVRTFASLKNFLESSPENTAQENQFRIALAKIREFIKWFIGFLDGYSSPVLDAERKEAFRRLLKSSQHISNTGVSSNGAKEHELLLEILRDQNAGQSLLSKPISDHVVSLLCADSKVLPDYRSAIIGNANDPVASTTAIYKTLQNFKPGPEYRLWAARVIGGAFATTGKISDVLSREQDPFLFDIRDLPLMDDWCTSKARIIRVLCNMLQSSNHFEVGLVERTLQLIVSSIQETQKFNGCAGVIPLSLMNSLIWNPYHCPALPLSTSEENWSEQQTSWPEVSADNFARKIALFLSKSAPRNPVIGPLQKVLNAIPGLASQLLPFIIHDILLSELYGEARVRDSLSDVFKEALYEVEDNEIPHVRLVIDCILYLRDQPRPRETKIVDRDEWLNIDYGEASAAANKCHLPKTALLFLEIHASQVLSSARRSSLAKYEPPSDLLHDIFKDIDDPDLYYGIQKKASLDSVMETLEYKSSSFKNLLFQSAQYDSEIQMGDGSSRHGILKALNSTNLQGIANSMVSVSGDTNDTSGSFDSMLQSAISLRQWDIPVSPVNSSPAATVFRVFQSLNTSAALPEVSTCLDECLLSTLDSLTRTDRSATSLRTATRVLGILTEVNDVVSARSIEEVSQGSLDIMTRNSWLKTTSVHEIGEILSYHEALFSSIKQKNYLKSAMKLSDDDAQLLEVKVIRRSLEIARNHDMPQASLKSAICLSKLAEACSSKGIDIEGAAKYDLANVLWDQGEMTTSIRMLQQLSGQKHLHRQAVPISRAELLVTLGHHVAEARLEVPEVIIQEYLDPAVKELKDRSEGEDAGRVYHGFAMFCDQQLQNPDGLEDFKRVEQIRNRKERELDALDSLLKKAQGRERENLKNHRAKAKQWFDLDDMEYQRHLESREAFMQQCLENYLLCLRESETYNNDILRFCALWLDNSDSKIANKAVSQYLNEVPSRKFAPLMNQLTSRLLDITDDFQNLLTTLIYRICAEHPFHGMYQIFASSKSKGGKDEISLSRHRAAVKLVDSLKADKGIGGTWVAIHNHNIDYVRFAIDRVNERYKSGAKIPLRKLPTGQRLEDNAALQKLPPPTMNIDLRVDGDYTNVPKLAKFLPEFTLASGVSAPKIVTAIATNGLRYKQLFKGGNDDLRQDAIMEQVFGQVSSLLKDHRATRQRNLVIRTYKVLPLTSNAGIIEFVPNTIPLHDYILPAHQRYYPKDMKPSTCRKHIADVQTRTNETRVRTYNQVAESFRPVMRYFFMERYNNPDDWFDKRLAYTRSTAAISILGHVLGLGDRHGHNILMDEQTGEVVHIDLGVAFEQGRILPIPEVVPFRLTRDLVDGMGITKTEGVFRRCCEFTLETLRQESYSIMTILDVLRYDPLYSWSLSPLRMKKMQDQQEAGGAPEFPRAGDQRAYNEPGEADRALKVVEKKLSKTLSVTATVNELIQQATDEKNLAVLYSGWAAYA</sequence>
<feature type="domain" description="FAT" evidence="23">
    <location>
        <begin position="1840"/>
        <end position="2438"/>
    </location>
</feature>
<dbReference type="OrthoDB" id="381190at2759"/>
<keyword evidence="10 20" id="KW-0547">Nucleotide-binding</keyword>
<keyword evidence="7 20" id="KW-0158">Chromosome</keyword>
<keyword evidence="16 20" id="KW-0539">Nucleus</keyword>
<evidence type="ECO:0000256" key="3">
    <source>
        <dbReference type="ARBA" id="ARBA00010769"/>
    </source>
</evidence>
<evidence type="ECO:0000256" key="7">
    <source>
        <dbReference type="ARBA" id="ARBA00022454"/>
    </source>
</evidence>
<dbReference type="SUPFAM" id="SSF56112">
    <property type="entry name" value="Protein kinase-like (PK-like)"/>
    <property type="match status" value="1"/>
</dbReference>
<comment type="caution">
    <text evidence="25">The sequence shown here is derived from an EMBL/GenBank/DDBJ whole genome shotgun (WGS) entry which is preliminary data.</text>
</comment>
<dbReference type="Gene3D" id="3.30.1010.10">
    <property type="entry name" value="Phosphatidylinositol 3-kinase Catalytic Subunit, Chain A, domain 4"/>
    <property type="match status" value="1"/>
</dbReference>
<dbReference type="InterPro" id="IPR014009">
    <property type="entry name" value="PIK_FAT"/>
</dbReference>
<evidence type="ECO:0000259" key="23">
    <source>
        <dbReference type="PROSITE" id="PS51189"/>
    </source>
</evidence>
<dbReference type="Pfam" id="PF11640">
    <property type="entry name" value="TAN"/>
    <property type="match status" value="1"/>
</dbReference>
<reference evidence="25 26" key="1">
    <citation type="journal article" date="2016" name="BMC Genomics">
        <title>Comparative genomic and transcriptomic analyses of the Fuzhuan brick tea-fermentation fungus Aspergillus cristatus.</title>
        <authorList>
            <person name="Ge Y."/>
            <person name="Wang Y."/>
            <person name="Liu Y."/>
            <person name="Tan Y."/>
            <person name="Ren X."/>
            <person name="Zhang X."/>
            <person name="Hyde K.D."/>
            <person name="Liu Y."/>
            <person name="Liu Z."/>
        </authorList>
    </citation>
    <scope>NUCLEOTIDE SEQUENCE [LARGE SCALE GENOMIC DNA]</scope>
    <source>
        <strain evidence="25 26">GZAAS20.1005</strain>
    </source>
</reference>
<comment type="catalytic activity">
    <reaction evidence="19">
        <text>L-seryl-[protein] + ATP = O-phospho-L-seryl-[protein] + ADP + H(+)</text>
        <dbReference type="Rhea" id="RHEA:17989"/>
        <dbReference type="Rhea" id="RHEA-COMP:9863"/>
        <dbReference type="Rhea" id="RHEA-COMP:11604"/>
        <dbReference type="ChEBI" id="CHEBI:15378"/>
        <dbReference type="ChEBI" id="CHEBI:29999"/>
        <dbReference type="ChEBI" id="CHEBI:30616"/>
        <dbReference type="ChEBI" id="CHEBI:83421"/>
        <dbReference type="ChEBI" id="CHEBI:456216"/>
        <dbReference type="EC" id="2.7.11.1"/>
    </reaction>
</comment>
<feature type="region of interest" description="Disordered" evidence="21">
    <location>
        <begin position="2824"/>
        <end position="2844"/>
    </location>
</feature>
<evidence type="ECO:0000256" key="8">
    <source>
        <dbReference type="ARBA" id="ARBA00022527"/>
    </source>
</evidence>
<evidence type="ECO:0000256" key="18">
    <source>
        <dbReference type="ARBA" id="ARBA00047899"/>
    </source>
</evidence>
<comment type="catalytic activity">
    <reaction evidence="18 20">
        <text>L-threonyl-[protein] + ATP = O-phospho-L-threonyl-[protein] + ADP + H(+)</text>
        <dbReference type="Rhea" id="RHEA:46608"/>
        <dbReference type="Rhea" id="RHEA-COMP:11060"/>
        <dbReference type="Rhea" id="RHEA-COMP:11605"/>
        <dbReference type="ChEBI" id="CHEBI:15378"/>
        <dbReference type="ChEBI" id="CHEBI:30013"/>
        <dbReference type="ChEBI" id="CHEBI:30616"/>
        <dbReference type="ChEBI" id="CHEBI:61977"/>
        <dbReference type="ChEBI" id="CHEBI:456216"/>
        <dbReference type="EC" id="2.7.11.1"/>
    </reaction>
</comment>
<dbReference type="STRING" id="573508.A0A1E3BAW4"/>
<dbReference type="Proteomes" id="UP000094569">
    <property type="component" value="Unassembled WGS sequence"/>
</dbReference>
<dbReference type="GO" id="GO:0005524">
    <property type="term" value="F:ATP binding"/>
    <property type="evidence" value="ECO:0007669"/>
    <property type="project" value="UniProtKB-KW"/>
</dbReference>
<dbReference type="SUPFAM" id="SSF48371">
    <property type="entry name" value="ARM repeat"/>
    <property type="match status" value="1"/>
</dbReference>
<keyword evidence="8 20" id="KW-0723">Serine/threonine-protein kinase</keyword>
<evidence type="ECO:0000256" key="20">
    <source>
        <dbReference type="RuleBase" id="RU365027"/>
    </source>
</evidence>
<evidence type="ECO:0000256" key="4">
    <source>
        <dbReference type="ARBA" id="ARBA00011370"/>
    </source>
</evidence>
<dbReference type="EC" id="2.7.11.1" evidence="5 20"/>
<dbReference type="PROSITE" id="PS50290">
    <property type="entry name" value="PI3_4_KINASE_3"/>
    <property type="match status" value="1"/>
</dbReference>
<evidence type="ECO:0000256" key="11">
    <source>
        <dbReference type="ARBA" id="ARBA00022763"/>
    </source>
</evidence>
<dbReference type="PROSITE" id="PS51189">
    <property type="entry name" value="FAT"/>
    <property type="match status" value="1"/>
</dbReference>
<dbReference type="InterPro" id="IPR044107">
    <property type="entry name" value="PIKKc_ATM"/>
</dbReference>
<evidence type="ECO:0000256" key="15">
    <source>
        <dbReference type="ARBA" id="ARBA00022895"/>
    </source>
</evidence>
<dbReference type="VEuPathDB" id="FungiDB:SI65_06852"/>
<dbReference type="GO" id="GO:0035556">
    <property type="term" value="P:intracellular signal transduction"/>
    <property type="evidence" value="ECO:0007669"/>
    <property type="project" value="UniProtKB-ARBA"/>
</dbReference>
<dbReference type="PANTHER" id="PTHR37079">
    <property type="entry name" value="SERINE/THREONINE-PROTEIN KINASE ATM"/>
    <property type="match status" value="1"/>
</dbReference>
<dbReference type="Pfam" id="PF00454">
    <property type="entry name" value="PI3_PI4_kinase"/>
    <property type="match status" value="1"/>
</dbReference>
<gene>
    <name evidence="25" type="ORF">SI65_06852</name>
</gene>
<name>A0A1E3BAW4_ASPCR</name>
<evidence type="ECO:0000256" key="16">
    <source>
        <dbReference type="ARBA" id="ARBA00023242"/>
    </source>
</evidence>
<dbReference type="Pfam" id="PF02260">
    <property type="entry name" value="FATC"/>
    <property type="match status" value="1"/>
</dbReference>
<dbReference type="InterPro" id="IPR003152">
    <property type="entry name" value="FATC_dom"/>
</dbReference>
<dbReference type="PROSITE" id="PS51190">
    <property type="entry name" value="FATC"/>
    <property type="match status" value="1"/>
</dbReference>
<keyword evidence="13 20" id="KW-0067">ATP-binding</keyword>
<keyword evidence="26" id="KW-1185">Reference proteome</keyword>
<evidence type="ECO:0000256" key="12">
    <source>
        <dbReference type="ARBA" id="ARBA00022777"/>
    </source>
</evidence>
<dbReference type="PROSITE" id="PS00915">
    <property type="entry name" value="PI3_4_KINASE_1"/>
    <property type="match status" value="1"/>
</dbReference>
<dbReference type="GO" id="GO:0000781">
    <property type="term" value="C:chromosome, telomeric region"/>
    <property type="evidence" value="ECO:0007669"/>
    <property type="project" value="UniProtKB-SubCell"/>
</dbReference>
<dbReference type="GO" id="GO:0006325">
    <property type="term" value="P:chromatin organization"/>
    <property type="evidence" value="ECO:0007669"/>
    <property type="project" value="UniProtKB-KW"/>
</dbReference>
<evidence type="ECO:0000313" key="26">
    <source>
        <dbReference type="Proteomes" id="UP000094569"/>
    </source>
</evidence>
<dbReference type="FunFam" id="3.30.1010.10:FF:000019">
    <property type="entry name" value="Serine/threonine-protein kinase Tel1"/>
    <property type="match status" value="1"/>
</dbReference>
<evidence type="ECO:0000256" key="21">
    <source>
        <dbReference type="SAM" id="MobiDB-lite"/>
    </source>
</evidence>
<dbReference type="CDD" id="cd05171">
    <property type="entry name" value="PIKKc_ATM"/>
    <property type="match status" value="1"/>
</dbReference>
<evidence type="ECO:0000256" key="1">
    <source>
        <dbReference type="ARBA" id="ARBA00004123"/>
    </source>
</evidence>
<keyword evidence="14 20" id="KW-0156">Chromatin regulator</keyword>
<evidence type="ECO:0000256" key="2">
    <source>
        <dbReference type="ARBA" id="ARBA00004574"/>
    </source>
</evidence>
<dbReference type="InterPro" id="IPR021668">
    <property type="entry name" value="TAN"/>
</dbReference>
<keyword evidence="11 20" id="KW-0227">DNA damage</keyword>
<accession>A0A1E3BAW4</accession>
<evidence type="ECO:0000256" key="13">
    <source>
        <dbReference type="ARBA" id="ARBA00022840"/>
    </source>
</evidence>
<evidence type="ECO:0000259" key="22">
    <source>
        <dbReference type="PROSITE" id="PS50290"/>
    </source>
</evidence>
<evidence type="ECO:0000313" key="25">
    <source>
        <dbReference type="EMBL" id="ODM18064.1"/>
    </source>
</evidence>
<dbReference type="InterPro" id="IPR036940">
    <property type="entry name" value="PI3/4_kinase_cat_sf"/>
</dbReference>
<feature type="domain" description="PI3K/PI4K catalytic" evidence="22">
    <location>
        <begin position="2542"/>
        <end position="2855"/>
    </location>
</feature>
<dbReference type="GO" id="GO:0106310">
    <property type="term" value="F:protein serine kinase activity"/>
    <property type="evidence" value="ECO:0007669"/>
    <property type="project" value="RHEA"/>
</dbReference>
<feature type="region of interest" description="Disordered" evidence="21">
    <location>
        <begin position="826"/>
        <end position="846"/>
    </location>
</feature>
<evidence type="ECO:0000256" key="6">
    <source>
        <dbReference type="ARBA" id="ARBA00014619"/>
    </source>
</evidence>
<evidence type="ECO:0000259" key="24">
    <source>
        <dbReference type="PROSITE" id="PS51190"/>
    </source>
</evidence>
<evidence type="ECO:0000256" key="19">
    <source>
        <dbReference type="ARBA" id="ARBA00048679"/>
    </source>
</evidence>
<dbReference type="SMART" id="SM00146">
    <property type="entry name" value="PI3Kc"/>
    <property type="match status" value="1"/>
</dbReference>
<dbReference type="GO" id="GO:0006281">
    <property type="term" value="P:DNA repair"/>
    <property type="evidence" value="ECO:0007669"/>
    <property type="project" value="InterPro"/>
</dbReference>
<dbReference type="InterPro" id="IPR016024">
    <property type="entry name" value="ARM-type_fold"/>
</dbReference>
<dbReference type="InterPro" id="IPR011009">
    <property type="entry name" value="Kinase-like_dom_sf"/>
</dbReference>
<dbReference type="GO" id="GO:0004674">
    <property type="term" value="F:protein serine/threonine kinase activity"/>
    <property type="evidence" value="ECO:0007669"/>
    <property type="project" value="UniProtKB-KW"/>
</dbReference>
<organism evidence="25 26">
    <name type="scientific">Aspergillus cristatus</name>
    <name type="common">Chinese Fuzhuan brick tea-fermentation fungus</name>
    <name type="synonym">Eurotium cristatum</name>
    <dbReference type="NCBI Taxonomy" id="573508"/>
    <lineage>
        <taxon>Eukaryota</taxon>
        <taxon>Fungi</taxon>
        <taxon>Dikarya</taxon>
        <taxon>Ascomycota</taxon>
        <taxon>Pezizomycotina</taxon>
        <taxon>Eurotiomycetes</taxon>
        <taxon>Eurotiomycetidae</taxon>
        <taxon>Eurotiales</taxon>
        <taxon>Aspergillaceae</taxon>
        <taxon>Aspergillus</taxon>
        <taxon>Aspergillus subgen. Aspergillus</taxon>
    </lineage>
</organism>
<dbReference type="PROSITE" id="PS00916">
    <property type="entry name" value="PI3_4_KINASE_2"/>
    <property type="match status" value="1"/>
</dbReference>
<dbReference type="InterPro" id="IPR038980">
    <property type="entry name" value="ATM_plant"/>
</dbReference>
<dbReference type="SMART" id="SM01342">
    <property type="entry name" value="TAN"/>
    <property type="match status" value="1"/>
</dbReference>
<comment type="subcellular location">
    <subcellularLocation>
        <location evidence="2 20">Chromosome</location>
        <location evidence="2 20">Telomere</location>
    </subcellularLocation>
    <subcellularLocation>
        <location evidence="1 20">Nucleus</location>
    </subcellularLocation>
</comment>
<dbReference type="EMBL" id="JXNT01000007">
    <property type="protein sequence ID" value="ODM18064.1"/>
    <property type="molecule type" value="Genomic_DNA"/>
</dbReference>